<feature type="non-terminal residue" evidence="1">
    <location>
        <position position="88"/>
    </location>
</feature>
<proteinExistence type="predicted"/>
<evidence type="ECO:0000313" key="1">
    <source>
        <dbReference type="EMBL" id="NEC82210.1"/>
    </source>
</evidence>
<organism evidence="1">
    <name type="scientific">Streptomyces sp. SID7958</name>
    <dbReference type="NCBI Taxonomy" id="2706093"/>
    <lineage>
        <taxon>Bacteria</taxon>
        <taxon>Bacillati</taxon>
        <taxon>Actinomycetota</taxon>
        <taxon>Actinomycetes</taxon>
        <taxon>Kitasatosporales</taxon>
        <taxon>Streptomycetaceae</taxon>
        <taxon>Streptomyces</taxon>
    </lineage>
</organism>
<comment type="caution">
    <text evidence="1">The sequence shown here is derived from an EMBL/GenBank/DDBJ whole genome shotgun (WGS) entry which is preliminary data.</text>
</comment>
<dbReference type="AlphaFoldDB" id="A0A6G3U827"/>
<dbReference type="SUPFAM" id="SSF52540">
    <property type="entry name" value="P-loop containing nucleoside triphosphate hydrolases"/>
    <property type="match status" value="1"/>
</dbReference>
<dbReference type="InterPro" id="IPR027417">
    <property type="entry name" value="P-loop_NTPase"/>
</dbReference>
<gene>
    <name evidence="1" type="ORF">G3I38_23940</name>
</gene>
<evidence type="ECO:0008006" key="2">
    <source>
        <dbReference type="Google" id="ProtNLM"/>
    </source>
</evidence>
<reference evidence="1" key="1">
    <citation type="submission" date="2020-01" db="EMBL/GenBank/DDBJ databases">
        <title>Insect and environment-associated Actinomycetes.</title>
        <authorList>
            <person name="Currrie C."/>
            <person name="Chevrette M."/>
            <person name="Carlson C."/>
            <person name="Stubbendieck R."/>
            <person name="Wendt-Pienkowski E."/>
        </authorList>
    </citation>
    <scope>NUCLEOTIDE SEQUENCE</scope>
    <source>
        <strain evidence="1">SID7958</strain>
    </source>
</reference>
<dbReference type="RefSeq" id="WP_164337445.1">
    <property type="nucleotide sequence ID" value="NZ_JAAGMU010001227.1"/>
</dbReference>
<sequence>MTGLTPPRSASHRYRAGSQRRAIAELLDRLGTEGGVRLVTGDPGCGRSALLAHAARSFRAGPVWHVRADPAGSARPRDGLHTLLRAAG</sequence>
<dbReference type="EMBL" id="JAAGMU010001227">
    <property type="protein sequence ID" value="NEC82210.1"/>
    <property type="molecule type" value="Genomic_DNA"/>
</dbReference>
<name>A0A6G3U827_9ACTN</name>
<protein>
    <recommendedName>
        <fullName evidence="2">ATP-binding protein</fullName>
    </recommendedName>
</protein>
<accession>A0A6G3U827</accession>